<dbReference type="PANTHER" id="PTHR36853">
    <property type="entry name" value="EXPRESSED PROTEIN"/>
    <property type="match status" value="1"/>
</dbReference>
<feature type="signal peptide" evidence="1">
    <location>
        <begin position="1"/>
        <end position="20"/>
    </location>
</feature>
<evidence type="ECO:0000259" key="2">
    <source>
        <dbReference type="Pfam" id="PF12955"/>
    </source>
</evidence>
<dbReference type="GO" id="GO:0005783">
    <property type="term" value="C:endoplasmic reticulum"/>
    <property type="evidence" value="ECO:0007669"/>
    <property type="project" value="TreeGrafter"/>
</dbReference>
<dbReference type="RefSeq" id="XP_051611169.1">
    <property type="nucleotide sequence ID" value="XM_051752726.1"/>
</dbReference>
<proteinExistence type="predicted"/>
<dbReference type="InterPro" id="IPR053065">
    <property type="entry name" value="Archenteron_Induction-Rel"/>
</dbReference>
<organism evidence="3 4">
    <name type="scientific">Candida theae</name>
    <dbReference type="NCBI Taxonomy" id="1198502"/>
    <lineage>
        <taxon>Eukaryota</taxon>
        <taxon>Fungi</taxon>
        <taxon>Dikarya</taxon>
        <taxon>Ascomycota</taxon>
        <taxon>Saccharomycotina</taxon>
        <taxon>Pichiomycetes</taxon>
        <taxon>Debaryomycetaceae</taxon>
        <taxon>Candida/Lodderomyces clade</taxon>
        <taxon>Candida</taxon>
    </lineage>
</organism>
<evidence type="ECO:0000313" key="4">
    <source>
        <dbReference type="Proteomes" id="UP001204833"/>
    </source>
</evidence>
<name>A0AAD5BJ47_9ASCO</name>
<dbReference type="Pfam" id="PF12955">
    <property type="entry name" value="Vps3844_C"/>
    <property type="match status" value="1"/>
</dbReference>
<dbReference type="PANTHER" id="PTHR36853:SF1">
    <property type="entry name" value="DUF3844 DOMAIN-CONTAINING PROTEIN"/>
    <property type="match status" value="1"/>
</dbReference>
<comment type="caution">
    <text evidence="3">The sequence shown here is derived from an EMBL/GenBank/DDBJ whole genome shotgun (WGS) entry which is preliminary data.</text>
</comment>
<dbReference type="EMBL" id="JAIHNG010000026">
    <property type="protein sequence ID" value="KAI5967604.1"/>
    <property type="molecule type" value="Genomic_DNA"/>
</dbReference>
<protein>
    <recommendedName>
        <fullName evidence="2">Vacuolar sorting protein Vps3844 C-terminal domain-containing protein</fullName>
    </recommendedName>
</protein>
<reference evidence="3 4" key="1">
    <citation type="journal article" date="2022" name="DNA Res.">
        <title>Genome analysis of five recently described species of the CUG-Ser clade uncovers Candida theae as a new hybrid lineage with pathogenic potential in the Candida parapsilosis species complex.</title>
        <authorList>
            <person name="Mixao V."/>
            <person name="Del Olmo V."/>
            <person name="Hegedusova E."/>
            <person name="Saus E."/>
            <person name="Pryszcz L."/>
            <person name="Cillingova A."/>
            <person name="Nosek J."/>
            <person name="Gabaldon T."/>
        </authorList>
    </citation>
    <scope>NUCLEOTIDE SEQUENCE [LARGE SCALE GENOMIC DNA]</scope>
    <source>
        <strain evidence="3 4">CBS 12239</strain>
    </source>
</reference>
<dbReference type="InterPro" id="IPR024382">
    <property type="entry name" value="Vps3844_C"/>
</dbReference>
<gene>
    <name evidence="3" type="ORF">KGF57_000332</name>
</gene>
<keyword evidence="4" id="KW-1185">Reference proteome</keyword>
<dbReference type="AlphaFoldDB" id="A0AAD5BJ47"/>
<dbReference type="Proteomes" id="UP001204833">
    <property type="component" value="Unassembled WGS sequence"/>
</dbReference>
<feature type="domain" description="Vacuolar sorting protein Vps3844 C-terminal" evidence="2">
    <location>
        <begin position="289"/>
        <end position="382"/>
    </location>
</feature>
<sequence>MRFSSSISCSLLACVAVVSSETTGAGYSIDYPVVRNIDQPKSVLTSKEEQIFFDTFLSRGTHDKDSISVSMIPVMNKLLEYSMSFQPSPDSAIKKGAWTPDHKPLMIINIVGAELNSEPDFEAKTLQSQFDSMFSKTMLRWGDKLTDAIAVDSMTRGVVDHFQYFAEQTSKIWQSHQDTLKQQIINYSPTNEEMFIRELSSLVHLRDYVKNATLGSDRFYIQISSLASIGNKIGRDSTTYKHAVKSLENVLASLAKECMILVVESPNATVNTHLQKRSKVGLTAPAFKYASKQACEVGTDKCSAHGVCKESKNQWSCVCEPSFNKTTSKTTTWVGPDCGKKDVSVPANLFLWTSIALVLSLVGGVKLLASVGSDPLPGVLDAATLSTKKTI</sequence>
<evidence type="ECO:0000313" key="3">
    <source>
        <dbReference type="EMBL" id="KAI5967604.1"/>
    </source>
</evidence>
<dbReference type="GeneID" id="76148392"/>
<accession>A0AAD5BJ47</accession>
<feature type="chain" id="PRO_5041930480" description="Vacuolar sorting protein Vps3844 C-terminal domain-containing protein" evidence="1">
    <location>
        <begin position="21"/>
        <end position="391"/>
    </location>
</feature>
<evidence type="ECO:0000256" key="1">
    <source>
        <dbReference type="SAM" id="SignalP"/>
    </source>
</evidence>
<keyword evidence="1" id="KW-0732">Signal</keyword>